<feature type="transmembrane region" description="Helical" evidence="6">
    <location>
        <begin position="26"/>
        <end position="46"/>
    </location>
</feature>
<evidence type="ECO:0000256" key="5">
    <source>
        <dbReference type="SAM" id="MobiDB-lite"/>
    </source>
</evidence>
<protein>
    <recommendedName>
        <fullName evidence="9">Major facilitator superfamily (MFS) profile domain-containing protein</fullName>
    </recommendedName>
</protein>
<keyword evidence="8" id="KW-1185">Reference proteome</keyword>
<dbReference type="PANTHER" id="PTHR48022">
    <property type="entry name" value="PLASTIDIC GLUCOSE TRANSPORTER 4"/>
    <property type="match status" value="1"/>
</dbReference>
<dbReference type="InterPro" id="IPR050360">
    <property type="entry name" value="MFS_Sugar_Transporters"/>
</dbReference>
<dbReference type="Gene3D" id="1.20.1250.20">
    <property type="entry name" value="MFS general substrate transporter like domains"/>
    <property type="match status" value="1"/>
</dbReference>
<dbReference type="InterPro" id="IPR036259">
    <property type="entry name" value="MFS_trans_sf"/>
</dbReference>
<keyword evidence="4 6" id="KW-0472">Membrane</keyword>
<evidence type="ECO:0000256" key="4">
    <source>
        <dbReference type="ARBA" id="ARBA00023136"/>
    </source>
</evidence>
<organism evidence="7 8">
    <name type="scientific">Cylindrobasidium torrendii FP15055 ss-10</name>
    <dbReference type="NCBI Taxonomy" id="1314674"/>
    <lineage>
        <taxon>Eukaryota</taxon>
        <taxon>Fungi</taxon>
        <taxon>Dikarya</taxon>
        <taxon>Basidiomycota</taxon>
        <taxon>Agaricomycotina</taxon>
        <taxon>Agaricomycetes</taxon>
        <taxon>Agaricomycetidae</taxon>
        <taxon>Agaricales</taxon>
        <taxon>Marasmiineae</taxon>
        <taxon>Physalacriaceae</taxon>
        <taxon>Cylindrobasidium</taxon>
    </lineage>
</organism>
<dbReference type="Proteomes" id="UP000054007">
    <property type="component" value="Unassembled WGS sequence"/>
</dbReference>
<dbReference type="GO" id="GO:0016020">
    <property type="term" value="C:membrane"/>
    <property type="evidence" value="ECO:0007669"/>
    <property type="project" value="UniProtKB-SubCell"/>
</dbReference>
<accession>A0A0D7ARV7</accession>
<evidence type="ECO:0008006" key="9">
    <source>
        <dbReference type="Google" id="ProtNLM"/>
    </source>
</evidence>
<evidence type="ECO:0000313" key="7">
    <source>
        <dbReference type="EMBL" id="KIY60952.1"/>
    </source>
</evidence>
<dbReference type="PANTHER" id="PTHR48022:SF2">
    <property type="entry name" value="PLASTIDIC GLUCOSE TRANSPORTER 4"/>
    <property type="match status" value="1"/>
</dbReference>
<proteinExistence type="predicted"/>
<evidence type="ECO:0000256" key="2">
    <source>
        <dbReference type="ARBA" id="ARBA00022692"/>
    </source>
</evidence>
<dbReference type="Pfam" id="PF00083">
    <property type="entry name" value="Sugar_tr"/>
    <property type="match status" value="1"/>
</dbReference>
<dbReference type="AlphaFoldDB" id="A0A0D7ARV7"/>
<name>A0A0D7ARV7_9AGAR</name>
<feature type="region of interest" description="Disordered" evidence="5">
    <location>
        <begin position="70"/>
        <end position="106"/>
    </location>
</feature>
<evidence type="ECO:0000313" key="8">
    <source>
        <dbReference type="Proteomes" id="UP000054007"/>
    </source>
</evidence>
<dbReference type="GO" id="GO:0005351">
    <property type="term" value="F:carbohydrate:proton symporter activity"/>
    <property type="evidence" value="ECO:0007669"/>
    <property type="project" value="TreeGrafter"/>
</dbReference>
<dbReference type="EMBL" id="KN881131">
    <property type="protein sequence ID" value="KIY60952.1"/>
    <property type="molecule type" value="Genomic_DNA"/>
</dbReference>
<feature type="compositionally biased region" description="Basic and acidic residues" evidence="5">
    <location>
        <begin position="70"/>
        <end position="84"/>
    </location>
</feature>
<evidence type="ECO:0000256" key="1">
    <source>
        <dbReference type="ARBA" id="ARBA00004141"/>
    </source>
</evidence>
<gene>
    <name evidence="7" type="ORF">CYLTODRAFT_460265</name>
</gene>
<evidence type="ECO:0000256" key="3">
    <source>
        <dbReference type="ARBA" id="ARBA00022989"/>
    </source>
</evidence>
<sequence>MALPSPELHNGFGVTPDMITNLGYKVFFTFASVNIGAMAVFSLMIPETKGRSLEDMDVIFGSVSVEERNRHIDQQEDANDKAAEISESIISHHTSKEHDKSVSDAV</sequence>
<feature type="compositionally biased region" description="Basic and acidic residues" evidence="5">
    <location>
        <begin position="94"/>
        <end position="106"/>
    </location>
</feature>
<dbReference type="OrthoDB" id="8120565at2759"/>
<comment type="subcellular location">
    <subcellularLocation>
        <location evidence="1">Membrane</location>
        <topology evidence="1">Multi-pass membrane protein</topology>
    </subcellularLocation>
</comment>
<keyword evidence="2 6" id="KW-0812">Transmembrane</keyword>
<reference evidence="7 8" key="1">
    <citation type="journal article" date="2015" name="Fungal Genet. Biol.">
        <title>Evolution of novel wood decay mechanisms in Agaricales revealed by the genome sequences of Fistulina hepatica and Cylindrobasidium torrendii.</title>
        <authorList>
            <person name="Floudas D."/>
            <person name="Held B.W."/>
            <person name="Riley R."/>
            <person name="Nagy L.G."/>
            <person name="Koehler G."/>
            <person name="Ransdell A.S."/>
            <person name="Younus H."/>
            <person name="Chow J."/>
            <person name="Chiniquy J."/>
            <person name="Lipzen A."/>
            <person name="Tritt A."/>
            <person name="Sun H."/>
            <person name="Haridas S."/>
            <person name="LaButti K."/>
            <person name="Ohm R.A."/>
            <person name="Kues U."/>
            <person name="Blanchette R.A."/>
            <person name="Grigoriev I.V."/>
            <person name="Minto R.E."/>
            <person name="Hibbett D.S."/>
        </authorList>
    </citation>
    <scope>NUCLEOTIDE SEQUENCE [LARGE SCALE GENOMIC DNA]</scope>
    <source>
        <strain evidence="7 8">FP15055 ss-10</strain>
    </source>
</reference>
<dbReference type="InterPro" id="IPR005828">
    <property type="entry name" value="MFS_sugar_transport-like"/>
</dbReference>
<evidence type="ECO:0000256" key="6">
    <source>
        <dbReference type="SAM" id="Phobius"/>
    </source>
</evidence>
<keyword evidence="3 6" id="KW-1133">Transmembrane helix</keyword>